<name>A0A562RKS0_9BURK</name>
<dbReference type="Gene3D" id="3.60.15.10">
    <property type="entry name" value="Ribonuclease Z/Hydroxyacylglutathione hydrolase-like"/>
    <property type="match status" value="1"/>
</dbReference>
<keyword evidence="4" id="KW-1185">Reference proteome</keyword>
<dbReference type="PANTHER" id="PTHR42951">
    <property type="entry name" value="METALLO-BETA-LACTAMASE DOMAIN-CONTAINING"/>
    <property type="match status" value="1"/>
</dbReference>
<protein>
    <submittedName>
        <fullName evidence="3">Metallo-beta-lactamase class B</fullName>
    </submittedName>
</protein>
<dbReference type="NCBIfam" id="NF012229">
    <property type="entry name" value="bla_class_B_core"/>
    <property type="match status" value="1"/>
</dbReference>
<dbReference type="RefSeq" id="WP_145647383.1">
    <property type="nucleotide sequence ID" value="NZ_VLLB01000001.1"/>
</dbReference>
<organism evidence="3 4">
    <name type="scientific">Pseudoduganella lurida</name>
    <dbReference type="NCBI Taxonomy" id="1036180"/>
    <lineage>
        <taxon>Bacteria</taxon>
        <taxon>Pseudomonadati</taxon>
        <taxon>Pseudomonadota</taxon>
        <taxon>Betaproteobacteria</taxon>
        <taxon>Burkholderiales</taxon>
        <taxon>Oxalobacteraceae</taxon>
        <taxon>Telluria group</taxon>
        <taxon>Pseudoduganella</taxon>
    </lineage>
</organism>
<dbReference type="PANTHER" id="PTHR42951:SF17">
    <property type="entry name" value="METALLO-BETA-LACTAMASE DOMAIN-CONTAINING PROTEIN"/>
    <property type="match status" value="1"/>
</dbReference>
<dbReference type="SMART" id="SM00849">
    <property type="entry name" value="Lactamase_B"/>
    <property type="match status" value="1"/>
</dbReference>
<evidence type="ECO:0000313" key="3">
    <source>
        <dbReference type="EMBL" id="TWI69638.1"/>
    </source>
</evidence>
<dbReference type="NCBIfam" id="NF033105">
    <property type="entry name" value="bla_subclass_B3"/>
    <property type="match status" value="1"/>
</dbReference>
<dbReference type="InterPro" id="IPR036866">
    <property type="entry name" value="RibonucZ/Hydroxyglut_hydro"/>
</dbReference>
<proteinExistence type="predicted"/>
<dbReference type="InterPro" id="IPR001279">
    <property type="entry name" value="Metallo-B-lactamas"/>
</dbReference>
<comment type="caution">
    <text evidence="3">The sequence shown here is derived from an EMBL/GenBank/DDBJ whole genome shotgun (WGS) entry which is preliminary data.</text>
</comment>
<dbReference type="Pfam" id="PF00753">
    <property type="entry name" value="Lactamase_B"/>
    <property type="match status" value="1"/>
</dbReference>
<dbReference type="SUPFAM" id="SSF56281">
    <property type="entry name" value="Metallo-hydrolase/oxidoreductase"/>
    <property type="match status" value="1"/>
</dbReference>
<evidence type="ECO:0000313" key="4">
    <source>
        <dbReference type="Proteomes" id="UP000318431"/>
    </source>
</evidence>
<dbReference type="Proteomes" id="UP000318431">
    <property type="component" value="Unassembled WGS sequence"/>
</dbReference>
<feature type="chain" id="PRO_5022091313" evidence="1">
    <location>
        <begin position="19"/>
        <end position="282"/>
    </location>
</feature>
<dbReference type="InterPro" id="IPR050855">
    <property type="entry name" value="NDM-1-like"/>
</dbReference>
<feature type="domain" description="Metallo-beta-lactamase" evidence="2">
    <location>
        <begin position="41"/>
        <end position="234"/>
    </location>
</feature>
<gene>
    <name evidence="3" type="ORF">IP91_00708</name>
</gene>
<dbReference type="AlphaFoldDB" id="A0A562RKS0"/>
<sequence length="282" mass="29992">MKKLMITAMLGVAMFAHAADWDAPQAPFALYGNTYYVGPHGVSSVLVTSPAGHILIDGGTPQSPAAIAASIRKLGFKVEDIKYILSSHEHYDHAGGMAALQKMSGAVVVGSVKSAPVLASGKADKGDPQYGRLDDMAPVARVRAVKEGDVITLGPLQLTAHETPGHTQGGLSWTWQSTENGRTANMVYADSLSALGLNGFRFAGDPRWPTAQQELKATMAKVAAFDCDIIVSAHPEASGLWEKLARQPKLGNAAFLDKEGCRKYVETAKVRLAKQLADEPIQ</sequence>
<evidence type="ECO:0000256" key="1">
    <source>
        <dbReference type="SAM" id="SignalP"/>
    </source>
</evidence>
<keyword evidence="1" id="KW-0732">Signal</keyword>
<dbReference type="OrthoDB" id="9762883at2"/>
<reference evidence="3 4" key="1">
    <citation type="journal article" date="2015" name="Stand. Genomic Sci.">
        <title>Genomic Encyclopedia of Bacterial and Archaeal Type Strains, Phase III: the genomes of soil and plant-associated and newly described type strains.</title>
        <authorList>
            <person name="Whitman W.B."/>
            <person name="Woyke T."/>
            <person name="Klenk H.P."/>
            <person name="Zhou Y."/>
            <person name="Lilburn T.G."/>
            <person name="Beck B.J."/>
            <person name="De Vos P."/>
            <person name="Vandamme P."/>
            <person name="Eisen J.A."/>
            <person name="Garrity G."/>
            <person name="Hugenholtz P."/>
            <person name="Kyrpides N.C."/>
        </authorList>
    </citation>
    <scope>NUCLEOTIDE SEQUENCE [LARGE SCALE GENOMIC DNA]</scope>
    <source>
        <strain evidence="3 4">CGMCC 1.10822</strain>
    </source>
</reference>
<dbReference type="EMBL" id="VLLB01000001">
    <property type="protein sequence ID" value="TWI69638.1"/>
    <property type="molecule type" value="Genomic_DNA"/>
</dbReference>
<accession>A0A562RKS0</accession>
<evidence type="ECO:0000259" key="2">
    <source>
        <dbReference type="SMART" id="SM00849"/>
    </source>
</evidence>
<feature type="signal peptide" evidence="1">
    <location>
        <begin position="1"/>
        <end position="18"/>
    </location>
</feature>